<accession>A0A1F5P3K4</accession>
<evidence type="ECO:0000256" key="2">
    <source>
        <dbReference type="ARBA" id="ARBA00023157"/>
    </source>
</evidence>
<dbReference type="PANTHER" id="PTHR42535:SF2">
    <property type="entry name" value="CHROMOSOME UNDETERMINED SCAFFOLD_146, WHOLE GENOME SHOTGUN SEQUENCE"/>
    <property type="match status" value="1"/>
</dbReference>
<dbReference type="Proteomes" id="UP000176339">
    <property type="component" value="Unassembled WGS sequence"/>
</dbReference>
<feature type="chain" id="PRO_5009520322" description="LamG-like jellyroll fold domain-containing protein" evidence="3">
    <location>
        <begin position="22"/>
        <end position="721"/>
    </location>
</feature>
<dbReference type="Gene3D" id="2.60.120.200">
    <property type="match status" value="3"/>
</dbReference>
<dbReference type="InterPro" id="IPR006558">
    <property type="entry name" value="LamG-like"/>
</dbReference>
<sequence>MLSAALLAALLASFLVAPERAAAGLIIKLPSNLGLSTNLVGHWTMDASDISWTDGNIQDKSGNANKGSFSGAMGTTTAPVIGKVGQALKFDGSNDYIDVTNESNFDFDRTNPFSISAWIYSQKTSGSHTFLSKMQNSGNNPGLQLQVDATNSRLIGSLSGTTGGCGTDCIKNTTAFGSISPNIWYHIVMTYDGSSTAAGMRLYIGGVDSTVVGGTTISSSPLNNQTLIIGQNPSSGGSYFDGKIDDVRIYSRALSASEIRRLYNIGGTLKIGKTDTTSLTSGLVGHWTFDGTDISWTDNTVRDRSTSGNNGAITNMSTTTSPSIGRIGQALKFDGSNDIVVINNDVLGTGPRTIAAWIYPKGQNIPVIENGTIAPSAKLWVDSANNRLSFSNTGASEAVSATNSLTLNTWQLVTVVRNSSDQATLYINGVQSGTANQAVGTPTAGETSSYIGANFSASAFFDGLIDDVRIYSRALAPSEIRRLYNMGGTLKIGKTDTTSLNSGLVGHWTMDAGDISWTDGTIQDKSTGGNKGSFNGAMSTTTAPVAGRIGQALKFDGSNDYVNLGSTVFANTTQPFTVSYWAKINSIPVDYSIPFTLRTDLSENWRAYYTLNSSVINFGSGSGWAQLSASLSSSPINTWHHVVITYNGNDSNTAGNFKFYDNGVSQAIGGGSFCACDTGTSRLGMLSDGVSWPLNGSLDDVRVYSRALSASEIQRLYQMGR</sequence>
<feature type="domain" description="LamG-like jellyroll fold" evidence="4">
    <location>
        <begin position="111"/>
        <end position="257"/>
    </location>
</feature>
<evidence type="ECO:0000313" key="6">
    <source>
        <dbReference type="Proteomes" id="UP000176339"/>
    </source>
</evidence>
<feature type="signal peptide" evidence="3">
    <location>
        <begin position="1"/>
        <end position="21"/>
    </location>
</feature>
<keyword evidence="1 3" id="KW-0732">Signal</keyword>
<dbReference type="InterPro" id="IPR013320">
    <property type="entry name" value="ConA-like_dom_sf"/>
</dbReference>
<proteinExistence type="predicted"/>
<dbReference type="EMBL" id="MFEN01000012">
    <property type="protein sequence ID" value="OGE84424.1"/>
    <property type="molecule type" value="Genomic_DNA"/>
</dbReference>
<protein>
    <recommendedName>
        <fullName evidence="4">LamG-like jellyroll fold domain-containing protein</fullName>
    </recommendedName>
</protein>
<name>A0A1F5P3K4_9BACT</name>
<evidence type="ECO:0000313" key="5">
    <source>
        <dbReference type="EMBL" id="OGE84424.1"/>
    </source>
</evidence>
<feature type="domain" description="LamG-like jellyroll fold" evidence="4">
    <location>
        <begin position="574"/>
        <end position="711"/>
    </location>
</feature>
<evidence type="ECO:0000256" key="1">
    <source>
        <dbReference type="ARBA" id="ARBA00022729"/>
    </source>
</evidence>
<keyword evidence="2" id="KW-1015">Disulfide bond</keyword>
<evidence type="ECO:0000256" key="3">
    <source>
        <dbReference type="SAM" id="SignalP"/>
    </source>
</evidence>
<dbReference type="PANTHER" id="PTHR42535">
    <property type="entry name" value="OOKINETE PROTEIN, PUTATIVE-RELATED"/>
    <property type="match status" value="1"/>
</dbReference>
<reference evidence="5 6" key="1">
    <citation type="journal article" date="2016" name="Nat. Commun.">
        <title>Thousands of microbial genomes shed light on interconnected biogeochemical processes in an aquifer system.</title>
        <authorList>
            <person name="Anantharaman K."/>
            <person name="Brown C.T."/>
            <person name="Hug L.A."/>
            <person name="Sharon I."/>
            <person name="Castelle C.J."/>
            <person name="Probst A.J."/>
            <person name="Thomas B.C."/>
            <person name="Singh A."/>
            <person name="Wilkins M.J."/>
            <person name="Karaoz U."/>
            <person name="Brodie E.L."/>
            <person name="Williams K.H."/>
            <person name="Hubbard S.S."/>
            <person name="Banfield J.F."/>
        </authorList>
    </citation>
    <scope>NUCLEOTIDE SEQUENCE [LARGE SCALE GENOMIC DNA]</scope>
</reference>
<gene>
    <name evidence="5" type="ORF">A2846_02565</name>
</gene>
<evidence type="ECO:0000259" key="4">
    <source>
        <dbReference type="SMART" id="SM00560"/>
    </source>
</evidence>
<dbReference type="SUPFAM" id="SSF49899">
    <property type="entry name" value="Concanavalin A-like lectins/glucanases"/>
    <property type="match status" value="3"/>
</dbReference>
<organism evidence="5 6">
    <name type="scientific">Candidatus Doudnabacteria bacterium RIFCSPHIGHO2_01_FULL_49_9</name>
    <dbReference type="NCBI Taxonomy" id="1817827"/>
    <lineage>
        <taxon>Bacteria</taxon>
        <taxon>Candidatus Doudnaibacteriota</taxon>
    </lineage>
</organism>
<dbReference type="SMART" id="SM00560">
    <property type="entry name" value="LamGL"/>
    <property type="match status" value="3"/>
</dbReference>
<comment type="caution">
    <text evidence="5">The sequence shown here is derived from an EMBL/GenBank/DDBJ whole genome shotgun (WGS) entry which is preliminary data.</text>
</comment>
<dbReference type="Pfam" id="PF13385">
    <property type="entry name" value="Laminin_G_3"/>
    <property type="match status" value="3"/>
</dbReference>
<dbReference type="AlphaFoldDB" id="A0A1F5P3K4"/>
<feature type="domain" description="LamG-like jellyroll fold" evidence="4">
    <location>
        <begin position="350"/>
        <end position="478"/>
    </location>
</feature>